<gene>
    <name evidence="3" type="ORF">HaLaN_03602</name>
</gene>
<dbReference type="AlphaFoldDB" id="A0A699YHD3"/>
<protein>
    <recommendedName>
        <fullName evidence="2">ACB domain-containing protein</fullName>
    </recommendedName>
</protein>
<reference evidence="3 4" key="1">
    <citation type="submission" date="2020-02" db="EMBL/GenBank/DDBJ databases">
        <title>Draft genome sequence of Haematococcus lacustris strain NIES-144.</title>
        <authorList>
            <person name="Morimoto D."/>
            <person name="Nakagawa S."/>
            <person name="Yoshida T."/>
            <person name="Sawayama S."/>
        </authorList>
    </citation>
    <scope>NUCLEOTIDE SEQUENCE [LARGE SCALE GENOMIC DNA]</scope>
    <source>
        <strain evidence="3 4">NIES-144</strain>
    </source>
</reference>
<accession>A0A699YHD3</accession>
<dbReference type="PROSITE" id="PS51228">
    <property type="entry name" value="ACB_2"/>
    <property type="match status" value="1"/>
</dbReference>
<sequence length="19" mass="2102">MILAISGMSKEDAMAEYIK</sequence>
<feature type="domain" description="ACB" evidence="2">
    <location>
        <begin position="1"/>
        <end position="19"/>
    </location>
</feature>
<organism evidence="3 4">
    <name type="scientific">Haematococcus lacustris</name>
    <name type="common">Green alga</name>
    <name type="synonym">Haematococcus pluvialis</name>
    <dbReference type="NCBI Taxonomy" id="44745"/>
    <lineage>
        <taxon>Eukaryota</taxon>
        <taxon>Viridiplantae</taxon>
        <taxon>Chlorophyta</taxon>
        <taxon>core chlorophytes</taxon>
        <taxon>Chlorophyceae</taxon>
        <taxon>CS clade</taxon>
        <taxon>Chlamydomonadales</taxon>
        <taxon>Haematococcaceae</taxon>
        <taxon>Haematococcus</taxon>
    </lineage>
</organism>
<name>A0A699YHD3_HAELA</name>
<dbReference type="GO" id="GO:0000062">
    <property type="term" value="F:fatty-acyl-CoA binding"/>
    <property type="evidence" value="ECO:0007669"/>
    <property type="project" value="InterPro"/>
</dbReference>
<comment type="similarity">
    <text evidence="1">Belongs to the ACBP family.</text>
</comment>
<dbReference type="InterPro" id="IPR000582">
    <property type="entry name" value="Acyl-CoA-binding_protein"/>
</dbReference>
<dbReference type="Proteomes" id="UP000485058">
    <property type="component" value="Unassembled WGS sequence"/>
</dbReference>
<evidence type="ECO:0000313" key="3">
    <source>
        <dbReference type="EMBL" id="GFH08615.1"/>
    </source>
</evidence>
<evidence type="ECO:0000313" key="4">
    <source>
        <dbReference type="Proteomes" id="UP000485058"/>
    </source>
</evidence>
<dbReference type="EMBL" id="BLLF01000172">
    <property type="protein sequence ID" value="GFH08615.1"/>
    <property type="molecule type" value="Genomic_DNA"/>
</dbReference>
<proteinExistence type="inferred from homology"/>
<keyword evidence="4" id="KW-1185">Reference proteome</keyword>
<evidence type="ECO:0000256" key="1">
    <source>
        <dbReference type="ARBA" id="ARBA00005567"/>
    </source>
</evidence>
<comment type="caution">
    <text evidence="3">The sequence shown here is derived from an EMBL/GenBank/DDBJ whole genome shotgun (WGS) entry which is preliminary data.</text>
</comment>
<feature type="non-terminal residue" evidence="3">
    <location>
        <position position="1"/>
    </location>
</feature>
<evidence type="ECO:0000259" key="2">
    <source>
        <dbReference type="PROSITE" id="PS51228"/>
    </source>
</evidence>